<keyword evidence="1" id="KW-0472">Membrane</keyword>
<sequence length="151" mass="17187">MKKKVILRSLIGAPIGLSISFIITLIISVIINKGEYYPVVPQLTALCGNELNAVVIQTICSLLYGAAFGGASVIWEIENWSLLKQTVIHCLVISVSMLPIAYCMYWMPHSFLGIAGYIVIFFFIYFFIWFAQYFAMKKRIQEFNDKVKQND</sequence>
<dbReference type="Proteomes" id="UP000633365">
    <property type="component" value="Unassembled WGS sequence"/>
</dbReference>
<dbReference type="EMBL" id="JAEQMG010000175">
    <property type="protein sequence ID" value="MBK6090086.1"/>
    <property type="molecule type" value="Genomic_DNA"/>
</dbReference>
<proteinExistence type="predicted"/>
<keyword evidence="3" id="KW-1185">Reference proteome</keyword>
<feature type="transmembrane region" description="Helical" evidence="1">
    <location>
        <begin position="51"/>
        <end position="75"/>
    </location>
</feature>
<protein>
    <submittedName>
        <fullName evidence="2">DUF3021 domain-containing protein</fullName>
    </submittedName>
</protein>
<feature type="transmembrane region" description="Helical" evidence="1">
    <location>
        <begin position="87"/>
        <end position="108"/>
    </location>
</feature>
<evidence type="ECO:0000256" key="1">
    <source>
        <dbReference type="SAM" id="Phobius"/>
    </source>
</evidence>
<gene>
    <name evidence="2" type="ORF">JKK62_15780</name>
</gene>
<organism evidence="2 3">
    <name type="scientific">Ruminococcus difficilis</name>
    <dbReference type="NCBI Taxonomy" id="2763069"/>
    <lineage>
        <taxon>Bacteria</taxon>
        <taxon>Bacillati</taxon>
        <taxon>Bacillota</taxon>
        <taxon>Clostridia</taxon>
        <taxon>Eubacteriales</taxon>
        <taxon>Oscillospiraceae</taxon>
        <taxon>Ruminococcus</taxon>
    </lineage>
</organism>
<feature type="transmembrane region" description="Helical" evidence="1">
    <location>
        <begin position="12"/>
        <end position="31"/>
    </location>
</feature>
<dbReference type="AlphaFoldDB" id="A0A934WUC6"/>
<accession>A0A934WUC6</accession>
<reference evidence="2" key="1">
    <citation type="submission" date="2021-01" db="EMBL/GenBank/DDBJ databases">
        <title>Genome public.</title>
        <authorList>
            <person name="Liu C."/>
            <person name="Sun Q."/>
        </authorList>
    </citation>
    <scope>NUCLEOTIDE SEQUENCE</scope>
    <source>
        <strain evidence="2">M6</strain>
    </source>
</reference>
<evidence type="ECO:0000313" key="3">
    <source>
        <dbReference type="Proteomes" id="UP000633365"/>
    </source>
</evidence>
<name>A0A934WUC6_9FIRM</name>
<feature type="transmembrane region" description="Helical" evidence="1">
    <location>
        <begin position="114"/>
        <end position="136"/>
    </location>
</feature>
<keyword evidence="1" id="KW-1133">Transmembrane helix</keyword>
<dbReference type="Pfam" id="PF11457">
    <property type="entry name" value="DUF3021"/>
    <property type="match status" value="1"/>
</dbReference>
<keyword evidence="1" id="KW-0812">Transmembrane</keyword>
<dbReference type="RefSeq" id="WP_201428765.1">
    <property type="nucleotide sequence ID" value="NZ_JAEQMG010000175.1"/>
</dbReference>
<dbReference type="InterPro" id="IPR021560">
    <property type="entry name" value="DUF3021"/>
</dbReference>
<evidence type="ECO:0000313" key="2">
    <source>
        <dbReference type="EMBL" id="MBK6090086.1"/>
    </source>
</evidence>
<comment type="caution">
    <text evidence="2">The sequence shown here is derived from an EMBL/GenBank/DDBJ whole genome shotgun (WGS) entry which is preliminary data.</text>
</comment>